<keyword evidence="2" id="KW-1185">Reference proteome</keyword>
<reference evidence="2" key="1">
    <citation type="submission" date="2016-10" db="EMBL/GenBank/DDBJ databases">
        <authorList>
            <person name="Varghese N."/>
            <person name="Submissions S."/>
        </authorList>
    </citation>
    <scope>NUCLEOTIDE SEQUENCE [LARGE SCALE GENOMIC DNA]</scope>
    <source>
        <strain evidence="2">DSM 23445</strain>
    </source>
</reference>
<sequence>MKALAMASAFFFNVDLYFNPFSKTLTLGNKNH</sequence>
<protein>
    <submittedName>
        <fullName evidence="1">Uncharacterized protein</fullName>
    </submittedName>
</protein>
<dbReference type="EMBL" id="FPBF01000014">
    <property type="protein sequence ID" value="SFU20658.1"/>
    <property type="molecule type" value="Genomic_DNA"/>
</dbReference>
<dbReference type="AlphaFoldDB" id="A0A1I7E9N4"/>
<dbReference type="Proteomes" id="UP000199673">
    <property type="component" value="Unassembled WGS sequence"/>
</dbReference>
<gene>
    <name evidence="1" type="ORF">SAMN04489724_0339</name>
</gene>
<evidence type="ECO:0000313" key="2">
    <source>
        <dbReference type="Proteomes" id="UP000199673"/>
    </source>
</evidence>
<accession>A0A1I7E9N4</accession>
<evidence type="ECO:0000313" key="1">
    <source>
        <dbReference type="EMBL" id="SFU20658.1"/>
    </source>
</evidence>
<proteinExistence type="predicted"/>
<organism evidence="1 2">
    <name type="scientific">Algoriphagus locisalis</name>
    <dbReference type="NCBI Taxonomy" id="305507"/>
    <lineage>
        <taxon>Bacteria</taxon>
        <taxon>Pseudomonadati</taxon>
        <taxon>Bacteroidota</taxon>
        <taxon>Cytophagia</taxon>
        <taxon>Cytophagales</taxon>
        <taxon>Cyclobacteriaceae</taxon>
        <taxon>Algoriphagus</taxon>
    </lineage>
</organism>
<name>A0A1I7E9N4_9BACT</name>